<accession>A0A8E5HK38</accession>
<keyword evidence="2" id="KW-1185">Reference proteome</keyword>
<name>A0A8E5HK38_USTVR</name>
<proteinExistence type="predicted"/>
<organism evidence="1 2">
    <name type="scientific">Ustilaginoidea virens</name>
    <name type="common">Rice false smut fungus</name>
    <name type="synonym">Villosiclava virens</name>
    <dbReference type="NCBI Taxonomy" id="1159556"/>
    <lineage>
        <taxon>Eukaryota</taxon>
        <taxon>Fungi</taxon>
        <taxon>Dikarya</taxon>
        <taxon>Ascomycota</taxon>
        <taxon>Pezizomycotina</taxon>
        <taxon>Sordariomycetes</taxon>
        <taxon>Hypocreomycetidae</taxon>
        <taxon>Hypocreales</taxon>
        <taxon>Clavicipitaceae</taxon>
        <taxon>Ustilaginoidea</taxon>
    </lineage>
</organism>
<evidence type="ECO:0000313" key="1">
    <source>
        <dbReference type="EMBL" id="QUC16931.1"/>
    </source>
</evidence>
<sequence>MCTNAHTGPSTPHATRHTPLRATVDALAKGYGPEAIRGLSQGIKPPIPLTVLRCSFCNGPGFKPIENRSLKGTLAD</sequence>
<dbReference type="KEGG" id="uvi:66061950"/>
<dbReference type="GeneID" id="66061950"/>
<protein>
    <submittedName>
        <fullName evidence="1">Uncharacterized protein</fullName>
    </submittedName>
</protein>
<dbReference type="AlphaFoldDB" id="A0A8E5HK38"/>
<dbReference type="EMBL" id="CP072753">
    <property type="protein sequence ID" value="QUC16931.1"/>
    <property type="molecule type" value="Genomic_DNA"/>
</dbReference>
<evidence type="ECO:0000313" key="2">
    <source>
        <dbReference type="Proteomes" id="UP000027002"/>
    </source>
</evidence>
<dbReference type="Proteomes" id="UP000027002">
    <property type="component" value="Chromosome 1"/>
</dbReference>
<gene>
    <name evidence="1" type="ORF">UV8b_01172</name>
</gene>
<dbReference type="RefSeq" id="XP_042994604.1">
    <property type="nucleotide sequence ID" value="XM_043138670.1"/>
</dbReference>
<reference evidence="1" key="1">
    <citation type="submission" date="2020-03" db="EMBL/GenBank/DDBJ databases">
        <title>A mixture of massive structural variations and highly conserved coding sequences in Ustilaginoidea virens genome.</title>
        <authorList>
            <person name="Zhang K."/>
            <person name="Zhao Z."/>
            <person name="Zhang Z."/>
            <person name="Li Y."/>
            <person name="Hsiang T."/>
            <person name="Sun W."/>
        </authorList>
    </citation>
    <scope>NUCLEOTIDE SEQUENCE</scope>
    <source>
        <strain evidence="1">UV-8b</strain>
    </source>
</reference>